<sequence>MPDGKEKAKEYVIKSTKGKDIKLISLWFTDILG</sequence>
<name>X1K9Y3_9ZZZZ</name>
<comment type="caution">
    <text evidence="1">The sequence shown here is derived from an EMBL/GenBank/DDBJ whole genome shotgun (WGS) entry which is preliminary data.</text>
</comment>
<reference evidence="1" key="1">
    <citation type="journal article" date="2014" name="Front. Microbiol.">
        <title>High frequency of phylogenetically diverse reductive dehalogenase-homologous genes in deep subseafloor sedimentary metagenomes.</title>
        <authorList>
            <person name="Kawai M."/>
            <person name="Futagami T."/>
            <person name="Toyoda A."/>
            <person name="Takaki Y."/>
            <person name="Nishi S."/>
            <person name="Hori S."/>
            <person name="Arai W."/>
            <person name="Tsubouchi T."/>
            <person name="Morono Y."/>
            <person name="Uchiyama I."/>
            <person name="Ito T."/>
            <person name="Fujiyama A."/>
            <person name="Inagaki F."/>
            <person name="Takami H."/>
        </authorList>
    </citation>
    <scope>NUCLEOTIDE SEQUENCE</scope>
    <source>
        <strain evidence="1">Expedition CK06-06</strain>
    </source>
</reference>
<proteinExistence type="predicted"/>
<gene>
    <name evidence="1" type="ORF">S06H3_22950</name>
</gene>
<accession>X1K9Y3</accession>
<dbReference type="AlphaFoldDB" id="X1K9Y3"/>
<organism evidence="1">
    <name type="scientific">marine sediment metagenome</name>
    <dbReference type="NCBI Taxonomy" id="412755"/>
    <lineage>
        <taxon>unclassified sequences</taxon>
        <taxon>metagenomes</taxon>
        <taxon>ecological metagenomes</taxon>
    </lineage>
</organism>
<dbReference type="EMBL" id="BARV01012373">
    <property type="protein sequence ID" value="GAI03418.1"/>
    <property type="molecule type" value="Genomic_DNA"/>
</dbReference>
<protein>
    <recommendedName>
        <fullName evidence="2">GS beta-grasp domain-containing protein</fullName>
    </recommendedName>
</protein>
<evidence type="ECO:0008006" key="2">
    <source>
        <dbReference type="Google" id="ProtNLM"/>
    </source>
</evidence>
<feature type="non-terminal residue" evidence="1">
    <location>
        <position position="33"/>
    </location>
</feature>
<evidence type="ECO:0000313" key="1">
    <source>
        <dbReference type="EMBL" id="GAI03418.1"/>
    </source>
</evidence>